<gene>
    <name evidence="2" type="ORF">ACFSQ0_05035</name>
</gene>
<protein>
    <recommendedName>
        <fullName evidence="4">Gliding motility protein GldL</fullName>
    </recommendedName>
</protein>
<keyword evidence="1" id="KW-0472">Membrane</keyword>
<dbReference type="RefSeq" id="WP_379045033.1">
    <property type="nucleotide sequence ID" value="NZ_JBHULZ010000023.1"/>
</dbReference>
<sequence length="60" mass="6922">MLKPKYILLFLALIVLVSNLFIEKYNVFLNVAGIILLMLALYQINKGLSSNNKEKQPHEF</sequence>
<keyword evidence="1" id="KW-1133">Transmembrane helix</keyword>
<dbReference type="Proteomes" id="UP001597357">
    <property type="component" value="Unassembled WGS sequence"/>
</dbReference>
<dbReference type="EMBL" id="JBHULZ010000023">
    <property type="protein sequence ID" value="MFD2697347.1"/>
    <property type="molecule type" value="Genomic_DNA"/>
</dbReference>
<evidence type="ECO:0000256" key="1">
    <source>
        <dbReference type="SAM" id="Phobius"/>
    </source>
</evidence>
<evidence type="ECO:0008006" key="4">
    <source>
        <dbReference type="Google" id="ProtNLM"/>
    </source>
</evidence>
<evidence type="ECO:0000313" key="2">
    <source>
        <dbReference type="EMBL" id="MFD2697347.1"/>
    </source>
</evidence>
<feature type="transmembrane region" description="Helical" evidence="1">
    <location>
        <begin position="27"/>
        <end position="44"/>
    </location>
</feature>
<name>A0ABW5SCH5_9FLAO</name>
<organism evidence="2 3">
    <name type="scientific">Mesonia sediminis</name>
    <dbReference type="NCBI Taxonomy" id="1703946"/>
    <lineage>
        <taxon>Bacteria</taxon>
        <taxon>Pseudomonadati</taxon>
        <taxon>Bacteroidota</taxon>
        <taxon>Flavobacteriia</taxon>
        <taxon>Flavobacteriales</taxon>
        <taxon>Flavobacteriaceae</taxon>
        <taxon>Mesonia</taxon>
    </lineage>
</organism>
<accession>A0ABW5SCH5</accession>
<keyword evidence="3" id="KW-1185">Reference proteome</keyword>
<keyword evidence="1" id="KW-0812">Transmembrane</keyword>
<evidence type="ECO:0000313" key="3">
    <source>
        <dbReference type="Proteomes" id="UP001597357"/>
    </source>
</evidence>
<comment type="caution">
    <text evidence="2">The sequence shown here is derived from an EMBL/GenBank/DDBJ whole genome shotgun (WGS) entry which is preliminary data.</text>
</comment>
<proteinExistence type="predicted"/>
<feature type="transmembrane region" description="Helical" evidence="1">
    <location>
        <begin position="6"/>
        <end position="22"/>
    </location>
</feature>
<reference evidence="3" key="1">
    <citation type="journal article" date="2019" name="Int. J. Syst. Evol. Microbiol.">
        <title>The Global Catalogue of Microorganisms (GCM) 10K type strain sequencing project: providing services to taxonomists for standard genome sequencing and annotation.</title>
        <authorList>
            <consortium name="The Broad Institute Genomics Platform"/>
            <consortium name="The Broad Institute Genome Sequencing Center for Infectious Disease"/>
            <person name="Wu L."/>
            <person name="Ma J."/>
        </authorList>
    </citation>
    <scope>NUCLEOTIDE SEQUENCE [LARGE SCALE GENOMIC DNA]</scope>
    <source>
        <strain evidence="3">KCTC 42255</strain>
    </source>
</reference>